<evidence type="ECO:0000256" key="5">
    <source>
        <dbReference type="ARBA" id="ARBA00022618"/>
    </source>
</evidence>
<keyword evidence="6 11" id="KW-0812">Transmembrane</keyword>
<evidence type="ECO:0000256" key="3">
    <source>
        <dbReference type="ARBA" id="ARBA00021907"/>
    </source>
</evidence>
<feature type="transmembrane region" description="Helical" evidence="11">
    <location>
        <begin position="21"/>
        <end position="46"/>
    </location>
</feature>
<evidence type="ECO:0000256" key="10">
    <source>
        <dbReference type="PIRNR" id="PIRNR003097"/>
    </source>
</evidence>
<dbReference type="InterPro" id="IPR004513">
    <property type="entry name" value="FtsX"/>
</dbReference>
<dbReference type="Pfam" id="PF18075">
    <property type="entry name" value="FtsX_ECD"/>
    <property type="match status" value="1"/>
</dbReference>
<comment type="function">
    <text evidence="10">Part of the ABC transporter FtsEX involved in asymmetric cellular division facilitating the initiation of sporulation.</text>
</comment>
<comment type="similarity">
    <text evidence="2 10">Belongs to the ABC-4 integral membrane protein family. FtsX subfamily.</text>
</comment>
<feature type="transmembrane region" description="Helical" evidence="11">
    <location>
        <begin position="225"/>
        <end position="246"/>
    </location>
</feature>
<sequence length="297" mass="33117">MKFRTIKRHLREGVKNIFRNGWMTVASVGAVTTTLLLVGAFLALMLNLNHMADGLEEEVQIEALIDRTATEDDIQKLGDKIQEMDQAGSVAFSSKDEQLEQVIEGMGEEGDALKMFEQDNPLSHAYVVKAADPADTESLAKKINSFKNIQEVNYGKDVVHRLFTFNEYARNIGLILIVGLVFTAIFLISNTIKLTIMARSEEIGIMKLVGATNGFIRWPFFIEGMLLGVLGSILPITAVLAGYYYLDHNVSDKITYDFVELLPFSPFAWQLSLLILVIGAFIGVWGSVMSVRKFLKI</sequence>
<evidence type="ECO:0000259" key="13">
    <source>
        <dbReference type="Pfam" id="PF18075"/>
    </source>
</evidence>
<evidence type="ECO:0000313" key="14">
    <source>
        <dbReference type="EMBL" id="MFD2761225.1"/>
    </source>
</evidence>
<evidence type="ECO:0000256" key="2">
    <source>
        <dbReference type="ARBA" id="ARBA00007379"/>
    </source>
</evidence>
<evidence type="ECO:0000256" key="11">
    <source>
        <dbReference type="SAM" id="Phobius"/>
    </source>
</evidence>
<dbReference type="Gene3D" id="3.30.70.3040">
    <property type="match status" value="1"/>
</dbReference>
<dbReference type="NCBIfam" id="NF038347">
    <property type="entry name" value="FtsX_Gpos"/>
    <property type="match status" value="1"/>
</dbReference>
<evidence type="ECO:0000313" key="15">
    <source>
        <dbReference type="Proteomes" id="UP001597502"/>
    </source>
</evidence>
<proteinExistence type="inferred from homology"/>
<feature type="transmembrane region" description="Helical" evidence="11">
    <location>
        <begin position="266"/>
        <end position="288"/>
    </location>
</feature>
<dbReference type="InterPro" id="IPR003838">
    <property type="entry name" value="ABC3_permease_C"/>
</dbReference>
<reference evidence="15" key="1">
    <citation type="journal article" date="2019" name="Int. J. Syst. Evol. Microbiol.">
        <title>The Global Catalogue of Microorganisms (GCM) 10K type strain sequencing project: providing services to taxonomists for standard genome sequencing and annotation.</title>
        <authorList>
            <consortium name="The Broad Institute Genomics Platform"/>
            <consortium name="The Broad Institute Genome Sequencing Center for Infectious Disease"/>
            <person name="Wu L."/>
            <person name="Ma J."/>
        </authorList>
    </citation>
    <scope>NUCLEOTIDE SEQUENCE [LARGE SCALE GENOMIC DNA]</scope>
    <source>
        <strain evidence="15">TISTR 1535</strain>
    </source>
</reference>
<keyword evidence="5 10" id="KW-0132">Cell division</keyword>
<evidence type="ECO:0000256" key="4">
    <source>
        <dbReference type="ARBA" id="ARBA00022475"/>
    </source>
</evidence>
<feature type="transmembrane region" description="Helical" evidence="11">
    <location>
        <begin position="168"/>
        <end position="189"/>
    </location>
</feature>
<evidence type="ECO:0000256" key="1">
    <source>
        <dbReference type="ARBA" id="ARBA00004651"/>
    </source>
</evidence>
<evidence type="ECO:0000256" key="8">
    <source>
        <dbReference type="ARBA" id="ARBA00023136"/>
    </source>
</evidence>
<dbReference type="RefSeq" id="WP_382393493.1">
    <property type="nucleotide sequence ID" value="NZ_JBHUNA010000020.1"/>
</dbReference>
<keyword evidence="8 10" id="KW-0472">Membrane</keyword>
<evidence type="ECO:0000256" key="7">
    <source>
        <dbReference type="ARBA" id="ARBA00022989"/>
    </source>
</evidence>
<dbReference type="Pfam" id="PF02687">
    <property type="entry name" value="FtsX"/>
    <property type="match status" value="1"/>
</dbReference>
<keyword evidence="9 10" id="KW-0131">Cell cycle</keyword>
<gene>
    <name evidence="14" type="primary">ftsX</name>
    <name evidence="14" type="ORF">ACFSUO_09605</name>
</gene>
<accession>A0ABW5V6X2</accession>
<dbReference type="InterPro" id="IPR040690">
    <property type="entry name" value="FtsX_ECD"/>
</dbReference>
<keyword evidence="15" id="KW-1185">Reference proteome</keyword>
<keyword evidence="7 11" id="KW-1133">Transmembrane helix</keyword>
<evidence type="ECO:0000259" key="12">
    <source>
        <dbReference type="Pfam" id="PF02687"/>
    </source>
</evidence>
<comment type="subcellular location">
    <subcellularLocation>
        <location evidence="1">Cell membrane</location>
        <topology evidence="1">Multi-pass membrane protein</topology>
    </subcellularLocation>
</comment>
<dbReference type="InterPro" id="IPR058204">
    <property type="entry name" value="FtsX_firmicutes-type"/>
</dbReference>
<evidence type="ECO:0000256" key="6">
    <source>
        <dbReference type="ARBA" id="ARBA00022692"/>
    </source>
</evidence>
<feature type="domain" description="ABC3 transporter permease C-terminal" evidence="12">
    <location>
        <begin position="175"/>
        <end position="296"/>
    </location>
</feature>
<dbReference type="Proteomes" id="UP001597502">
    <property type="component" value="Unassembled WGS sequence"/>
</dbReference>
<name>A0ABW5V6X2_9BACI</name>
<dbReference type="PIRSF" id="PIRSF003097">
    <property type="entry name" value="FtsX"/>
    <property type="match status" value="1"/>
</dbReference>
<evidence type="ECO:0000256" key="9">
    <source>
        <dbReference type="ARBA" id="ARBA00023306"/>
    </source>
</evidence>
<dbReference type="EMBL" id="JBHUNA010000020">
    <property type="protein sequence ID" value="MFD2761225.1"/>
    <property type="molecule type" value="Genomic_DNA"/>
</dbReference>
<dbReference type="PANTHER" id="PTHR47755:SF1">
    <property type="entry name" value="CELL DIVISION PROTEIN FTSX"/>
    <property type="match status" value="1"/>
</dbReference>
<feature type="domain" description="FtsX extracellular" evidence="13">
    <location>
        <begin position="59"/>
        <end position="152"/>
    </location>
</feature>
<protein>
    <recommendedName>
        <fullName evidence="3 10">Cell division protein FtsX</fullName>
    </recommendedName>
</protein>
<organism evidence="14 15">
    <name type="scientific">Lentibacillus juripiscarius</name>
    <dbReference type="NCBI Taxonomy" id="257446"/>
    <lineage>
        <taxon>Bacteria</taxon>
        <taxon>Bacillati</taxon>
        <taxon>Bacillota</taxon>
        <taxon>Bacilli</taxon>
        <taxon>Bacillales</taxon>
        <taxon>Bacillaceae</taxon>
        <taxon>Lentibacillus</taxon>
    </lineage>
</organism>
<dbReference type="PANTHER" id="PTHR47755">
    <property type="entry name" value="CELL DIVISION PROTEIN FTSX"/>
    <property type="match status" value="1"/>
</dbReference>
<comment type="caution">
    <text evidence="14">The sequence shown here is derived from an EMBL/GenBank/DDBJ whole genome shotgun (WGS) entry which is preliminary data.</text>
</comment>
<keyword evidence="4 10" id="KW-1003">Cell membrane</keyword>